<reference evidence="3 4" key="1">
    <citation type="journal article" date="2004" name="Nature">
        <title>Genome sequence of the ultrasmall unicellular red alga Cyanidioschyzon merolae 10D.</title>
        <authorList>
            <person name="Matsuzaki M."/>
            <person name="Misumi O."/>
            <person name="Shin-i T."/>
            <person name="Maruyama S."/>
            <person name="Takahara M."/>
            <person name="Miyagishima S."/>
            <person name="Mori T."/>
            <person name="Nishida K."/>
            <person name="Yagisawa F."/>
            <person name="Nishida K."/>
            <person name="Yoshida Y."/>
            <person name="Nishimura Y."/>
            <person name="Nakao S."/>
            <person name="Kobayashi T."/>
            <person name="Momoyama Y."/>
            <person name="Higashiyama T."/>
            <person name="Minoda A."/>
            <person name="Sano M."/>
            <person name="Nomoto H."/>
            <person name="Oishi K."/>
            <person name="Hayashi H."/>
            <person name="Ohta F."/>
            <person name="Nishizaka S."/>
            <person name="Haga S."/>
            <person name="Miura S."/>
            <person name="Morishita T."/>
            <person name="Kabeya Y."/>
            <person name="Terasawa K."/>
            <person name="Suzuki Y."/>
            <person name="Ishii Y."/>
            <person name="Asakawa S."/>
            <person name="Takano H."/>
            <person name="Ohta N."/>
            <person name="Kuroiwa H."/>
            <person name="Tanaka K."/>
            <person name="Shimizu N."/>
            <person name="Sugano S."/>
            <person name="Sato N."/>
            <person name="Nozaki H."/>
            <person name="Ogasawara N."/>
            <person name="Kohara Y."/>
            <person name="Kuroiwa T."/>
        </authorList>
    </citation>
    <scope>NUCLEOTIDE SEQUENCE [LARGE SCALE GENOMIC DNA]</scope>
    <source>
        <strain evidence="3 4">10D</strain>
    </source>
</reference>
<accession>M1V6Z1</accession>
<dbReference type="KEGG" id="cme:CYME_CME083C"/>
<name>M1V6Z1_CYAM1</name>
<protein>
    <submittedName>
        <fullName evidence="3">Similar to retromer component VPS5</fullName>
    </submittedName>
</protein>
<dbReference type="Gene3D" id="3.30.1520.10">
    <property type="entry name" value="Phox-like domain"/>
    <property type="match status" value="1"/>
</dbReference>
<dbReference type="GeneID" id="16992858"/>
<feature type="domain" description="PX" evidence="2">
    <location>
        <begin position="273"/>
        <end position="353"/>
    </location>
</feature>
<reference evidence="3 4" key="2">
    <citation type="journal article" date="2007" name="BMC Biol.">
        <title>A 100%-complete sequence reveals unusually simple genomic features in the hot-spring red alga Cyanidioschyzon merolae.</title>
        <authorList>
            <person name="Nozaki H."/>
            <person name="Takano H."/>
            <person name="Misumi O."/>
            <person name="Terasawa K."/>
            <person name="Matsuzaki M."/>
            <person name="Maruyama S."/>
            <person name="Nishida K."/>
            <person name="Yagisawa F."/>
            <person name="Yoshida Y."/>
            <person name="Fujiwara T."/>
            <person name="Takio S."/>
            <person name="Tamura K."/>
            <person name="Chung S.J."/>
            <person name="Nakamura S."/>
            <person name="Kuroiwa H."/>
            <person name="Tanaka K."/>
            <person name="Sato N."/>
            <person name="Kuroiwa T."/>
        </authorList>
    </citation>
    <scope>NUCLEOTIDE SEQUENCE [LARGE SCALE GENOMIC DNA]</scope>
    <source>
        <strain evidence="3 4">10D</strain>
    </source>
</reference>
<dbReference type="PANTHER" id="PTHR10555:SF170">
    <property type="entry name" value="FI18122P1"/>
    <property type="match status" value="1"/>
</dbReference>
<dbReference type="Gramene" id="CME083CT">
    <property type="protein sequence ID" value="CME083CT"/>
    <property type="gene ID" value="CME083C"/>
</dbReference>
<dbReference type="EMBL" id="AP006487">
    <property type="protein sequence ID" value="BAM79309.1"/>
    <property type="molecule type" value="Genomic_DNA"/>
</dbReference>
<evidence type="ECO:0000313" key="4">
    <source>
        <dbReference type="Proteomes" id="UP000007014"/>
    </source>
</evidence>
<dbReference type="Pfam" id="PF00787">
    <property type="entry name" value="PX"/>
    <property type="match status" value="1"/>
</dbReference>
<keyword evidence="4" id="KW-1185">Reference proteome</keyword>
<organism evidence="3 4">
    <name type="scientific">Cyanidioschyzon merolae (strain NIES-3377 / 10D)</name>
    <name type="common">Unicellular red alga</name>
    <dbReference type="NCBI Taxonomy" id="280699"/>
    <lineage>
        <taxon>Eukaryota</taxon>
        <taxon>Rhodophyta</taxon>
        <taxon>Bangiophyceae</taxon>
        <taxon>Cyanidiales</taxon>
        <taxon>Cyanidiaceae</taxon>
        <taxon>Cyanidioschyzon</taxon>
    </lineage>
</organism>
<proteinExistence type="predicted"/>
<dbReference type="GO" id="GO:0005768">
    <property type="term" value="C:endosome"/>
    <property type="evidence" value="ECO:0007669"/>
    <property type="project" value="TreeGrafter"/>
</dbReference>
<gene>
    <name evidence="3" type="ORF">CYME_CME083C</name>
</gene>
<keyword evidence="1" id="KW-0175">Coiled coil</keyword>
<dbReference type="SUPFAM" id="SSF64268">
    <property type="entry name" value="PX domain"/>
    <property type="match status" value="1"/>
</dbReference>
<dbReference type="InterPro" id="IPR001683">
    <property type="entry name" value="PX_dom"/>
</dbReference>
<feature type="coiled-coil region" evidence="1">
    <location>
        <begin position="488"/>
        <end position="518"/>
    </location>
</feature>
<dbReference type="PANTHER" id="PTHR10555">
    <property type="entry name" value="SORTING NEXIN"/>
    <property type="match status" value="1"/>
</dbReference>
<dbReference type="InterPro" id="IPR036871">
    <property type="entry name" value="PX_dom_sf"/>
</dbReference>
<dbReference type="HOGENOM" id="CLU_367779_0_0_1"/>
<evidence type="ECO:0000259" key="2">
    <source>
        <dbReference type="Pfam" id="PF00787"/>
    </source>
</evidence>
<dbReference type="AlphaFoldDB" id="M1V6Z1"/>
<dbReference type="GO" id="GO:0035091">
    <property type="term" value="F:phosphatidylinositol binding"/>
    <property type="evidence" value="ECO:0007669"/>
    <property type="project" value="InterPro"/>
</dbReference>
<sequence length="758" mass="84522">MQFGWRSEAHRVCGFSKLAAAPSWESGADTGRSKPDSEKRKHTLWIVARESVADAAGSNRERFDSSRAGARARASSCCALLLEASGEQRSTYADERATTGTFAEEYPKRVAGMCHERQTQSAAGAHARTLSSSSSSSSVANCCAMEPPMITQSAMSEKQHFFAGERLHLERTATSWGCGSPSVRVVHRSTLREPRQPNDRRLSVRLLRCFGFLGQNRKGGFLVSVILPGKSKTSRGSLENDPTDAAWRGQRHLEVPDTASQVREHTAPRDPQGNQYAVWRCAADFLELRSSLERVHPACIIPVLPSIPLWLELRAMFSRGIAAQVARDLERFLGRVLSHPVLRQSPLVDAFLRCPEDLRWMRAAGAPTFEEAPPVVAVAGRHPLPDAPSCRMPSGPSWRAWFASLRPHALVAALHFWHWKYRLRIDEWITGLIQHPMQRSRWECTAFGESGNLTALEGGLPDLEILLQTQEKLLRTLQVRVDRHVRCANRLAREATRVAETLEHLQRLEEALSGEQSRRCGSDRYCRCSCCRLQAGSPAAEVRRGDALGDLAFLLCNERSIAGEAFVDLDTISSPINGACVFPDPENELREGMVWRAFHERIKDLAGLFEDARRALRVIQCWRDRYLYLAELKVTGTQGTALAITPPARKESTAQVPDQAPNASALFPVDTSTGTLRSTAEAVGWDTRALDASWKFDPAFEATEARTARVRDRYVQHSTCFYLDLLRLRTYAPAELAVAARRLEQTIRVEGQRRAARS</sequence>
<evidence type="ECO:0000313" key="3">
    <source>
        <dbReference type="EMBL" id="BAM79309.1"/>
    </source>
</evidence>
<evidence type="ECO:0000256" key="1">
    <source>
        <dbReference type="SAM" id="Coils"/>
    </source>
</evidence>
<dbReference type="OrthoDB" id="10254720at2759"/>
<dbReference type="RefSeq" id="XP_005535595.1">
    <property type="nucleotide sequence ID" value="XM_005535538.1"/>
</dbReference>
<dbReference type="Proteomes" id="UP000007014">
    <property type="component" value="Chromosome 5"/>
</dbReference>